<dbReference type="PRINTS" id="PR00811">
    <property type="entry name" value="BCTERIALGSPD"/>
</dbReference>
<feature type="compositionally biased region" description="Gly residues" evidence="11">
    <location>
        <begin position="529"/>
        <end position="543"/>
    </location>
</feature>
<reference evidence="17" key="1">
    <citation type="journal article" date="2003" name="Infect. Immun.">
        <title>Novel virulence-associated type II secretion system unique to high-pathogenicity Yersinia enterocolitica.</title>
        <authorList>
            <person name="Iwobi A."/>
            <person name="Heesemann J."/>
            <person name="Garcia E."/>
            <person name="Igwe E."/>
            <person name="Noelting C."/>
            <person name="Rakin A."/>
        </authorList>
    </citation>
    <scope>NUCLEOTIDE SEQUENCE</scope>
</reference>
<dbReference type="InterPro" id="IPR004846">
    <property type="entry name" value="T2SS/T3SS_dom"/>
</dbReference>
<evidence type="ECO:0000259" key="15">
    <source>
        <dbReference type="Pfam" id="PF21305"/>
    </source>
</evidence>
<feature type="region of interest" description="Disordered" evidence="11">
    <location>
        <begin position="903"/>
        <end position="963"/>
    </location>
</feature>
<feature type="region of interest" description="Disordered" evidence="11">
    <location>
        <begin position="479"/>
        <end position="565"/>
    </location>
</feature>
<dbReference type="Pfam" id="PF21305">
    <property type="entry name" value="type_II_gspD_N0"/>
    <property type="match status" value="1"/>
</dbReference>
<organism evidence="16 17">
    <name type="scientific">Derxia gummosa DSM 723</name>
    <dbReference type="NCBI Taxonomy" id="1121388"/>
    <lineage>
        <taxon>Bacteria</taxon>
        <taxon>Pseudomonadati</taxon>
        <taxon>Pseudomonadota</taxon>
        <taxon>Betaproteobacteria</taxon>
        <taxon>Burkholderiales</taxon>
        <taxon>Alcaligenaceae</taxon>
        <taxon>Derxia</taxon>
    </lineage>
</organism>
<evidence type="ECO:0000256" key="6">
    <source>
        <dbReference type="ARBA" id="ARBA00022729"/>
    </source>
</evidence>
<evidence type="ECO:0000313" key="17">
    <source>
        <dbReference type="RefSeq" id="WP_051378770.1"/>
    </source>
</evidence>
<dbReference type="GO" id="GO:0015627">
    <property type="term" value="C:type II protein secretion system complex"/>
    <property type="evidence" value="ECO:0007669"/>
    <property type="project" value="InterPro"/>
</dbReference>
<sequence length="963" mass="97043">MRQPAASIAAAISAAFNGRALAVLALVAPLGVATPDAFAAGTPAVAQAGGKPAQTAQAGAKPASAASARPRQKTRQLARADGRPARAKLAAETPRFADGPVPASGFVTSDGGRARSPAEGGAKLVRASAGGGAAMAAGVAGFAAASGSTVANGPLPQAGGAAGAGTTARGAIGMAGGATGGIAGTAAASGAMRMAAAGGAAQAAAPAGANAGGSDLVSLNFVNADLDAVVGAIGQMTNRTFIVDPRVRGQVTLATPNPVPRAEAYRMLLSVLRLQGFSVVEDGSYAKVLPEADAKLQSGPVAGLVPGNRGDQIVTQIFRLNYESASAMVPVLRPLISPNNTITAYPSNNSLVITDYAENIRRIEKIITSVDVPAAAELEVIPLKFGLAVDMAALLTRMVDDSQRGGQTDPGQKVTIVADQRSNALLLRASSKARADSVRNLVAKLDIPSAGRGNINVVYLKNADAVKLAATLRAIINADTSGSNTNSSSGSGFLSGGSGTGGTSGTSGSGGLGGNSGSFGSSGSSSTSGFGGTGSGSSGGFLGGSSSSQSGFGASGTTGQQGGIVQADPATNTLIITAPEPVYRNLRDIIEKLDARRAQVFIEALIVEVSADKTAEMGIQWQDLSGLTGSGTNLIGGTNFGSTGTNILTAAANVASVGQGLNLGLVRGSITINGTTYTNFGVLARALETNTNANVLSTPNLLTLDNEEAKIVVGQNVPFITGQYTNASSTSSSSSTVNPFQTIERKDVGLTLHVKPAVSEGGGVRMQIHQEVSAVVSTTLSSGIITNTRQIDSSVVVDDGQIIVLGGLVQDEITDSVSKVPLLGDIPYLGALFRYSSRERKKTNLMVFLRPRIIRNLADSQSVTVDRYDYMRVRTSEQQPAPSFILPDTRGMQLPALDGSYTIKPPAMLMQPAPGDARTPESATTPQGGGANAAGQPSQRMAPGGAEPRPAPTVPANPDAPAQ</sequence>
<evidence type="ECO:0000256" key="11">
    <source>
        <dbReference type="SAM" id="MobiDB-lite"/>
    </source>
</evidence>
<evidence type="ECO:0000259" key="13">
    <source>
        <dbReference type="Pfam" id="PF00263"/>
    </source>
</evidence>
<dbReference type="GO" id="GO:0015628">
    <property type="term" value="P:protein secretion by the type II secretion system"/>
    <property type="evidence" value="ECO:0007669"/>
    <property type="project" value="InterPro"/>
</dbReference>
<feature type="chain" id="PRO_5040739481" evidence="12">
    <location>
        <begin position="40"/>
        <end position="963"/>
    </location>
</feature>
<dbReference type="InterPro" id="IPR005644">
    <property type="entry name" value="NolW-like"/>
</dbReference>
<evidence type="ECO:0000256" key="8">
    <source>
        <dbReference type="ARBA" id="ARBA00023136"/>
    </source>
</evidence>
<dbReference type="PANTHER" id="PTHR30332:SF24">
    <property type="entry name" value="SECRETIN GSPD-RELATED"/>
    <property type="match status" value="1"/>
</dbReference>
<evidence type="ECO:0000256" key="3">
    <source>
        <dbReference type="ARBA" id="ARBA00022448"/>
    </source>
</evidence>
<dbReference type="Gene3D" id="3.30.1370.120">
    <property type="match status" value="3"/>
</dbReference>
<evidence type="ECO:0000256" key="7">
    <source>
        <dbReference type="ARBA" id="ARBA00022927"/>
    </source>
</evidence>
<comment type="similarity">
    <text evidence="2">Belongs to the bacterial secretin family. GSP D subfamily.</text>
</comment>
<dbReference type="AlphaFoldDB" id="A0A9U5GSW3"/>
<evidence type="ECO:0000256" key="9">
    <source>
        <dbReference type="ARBA" id="ARBA00023237"/>
    </source>
</evidence>
<name>A0A9U5GSW3_9BURK</name>
<feature type="compositionally biased region" description="Low complexity" evidence="11">
    <location>
        <begin position="50"/>
        <end position="69"/>
    </location>
</feature>
<keyword evidence="5" id="KW-0812">Transmembrane</keyword>
<feature type="domain" description="Type II/III secretion system secretin-like" evidence="13">
    <location>
        <begin position="686"/>
        <end position="855"/>
    </location>
</feature>
<feature type="domain" description="NolW-like" evidence="14">
    <location>
        <begin position="379"/>
        <end position="450"/>
    </location>
</feature>
<feature type="domain" description="NolW-like" evidence="14">
    <location>
        <begin position="457"/>
        <end position="599"/>
    </location>
</feature>
<reference evidence="17" key="2">
    <citation type="journal article" date="2009" name="Structure">
        <title>Crystal structure of the N-terminal domain of the secretin GspD from ETEC determined with the assistance of a nanobody.</title>
        <authorList>
            <person name="Korotkov K.V."/>
            <person name="Pardon E."/>
            <person name="Steyaert J."/>
            <person name="Hol W.G."/>
        </authorList>
    </citation>
    <scope>NUCLEOTIDE SEQUENCE</scope>
</reference>
<keyword evidence="9" id="KW-0998">Cell outer membrane</keyword>
<evidence type="ECO:0000256" key="12">
    <source>
        <dbReference type="SAM" id="SignalP"/>
    </source>
</evidence>
<evidence type="ECO:0000256" key="4">
    <source>
        <dbReference type="ARBA" id="ARBA00022452"/>
    </source>
</evidence>
<feature type="signal peptide" evidence="12">
    <location>
        <begin position="1"/>
        <end position="39"/>
    </location>
</feature>
<reference evidence="17" key="3">
    <citation type="submission" date="2025-08" db="UniProtKB">
        <authorList>
            <consortium name="RefSeq"/>
        </authorList>
    </citation>
    <scope>IDENTIFICATION</scope>
</reference>
<proteinExistence type="inferred from homology"/>
<dbReference type="GO" id="GO:0009279">
    <property type="term" value="C:cell outer membrane"/>
    <property type="evidence" value="ECO:0007669"/>
    <property type="project" value="UniProtKB-SubCell"/>
</dbReference>
<feature type="region of interest" description="Disordered" evidence="11">
    <location>
        <begin position="50"/>
        <end position="95"/>
    </location>
</feature>
<dbReference type="NCBIfam" id="TIGR02517">
    <property type="entry name" value="type_II_gspD"/>
    <property type="match status" value="1"/>
</dbReference>
<dbReference type="Pfam" id="PF00263">
    <property type="entry name" value="Secretin"/>
    <property type="match status" value="1"/>
</dbReference>
<keyword evidence="6 12" id="KW-0732">Signal</keyword>
<dbReference type="InterPro" id="IPR050810">
    <property type="entry name" value="Bact_Secretion_Sys_Channel"/>
</dbReference>
<keyword evidence="4" id="KW-1134">Transmembrane beta strand</keyword>
<dbReference type="Pfam" id="PF03958">
    <property type="entry name" value="Secretin_N"/>
    <property type="match status" value="3"/>
</dbReference>
<dbReference type="InterPro" id="IPR013356">
    <property type="entry name" value="T2SS_GspD"/>
</dbReference>
<comment type="subcellular location">
    <subcellularLocation>
        <location evidence="1 10">Cell outer membrane</location>
    </subcellularLocation>
</comment>
<evidence type="ECO:0000256" key="2">
    <source>
        <dbReference type="ARBA" id="ARBA00006980"/>
    </source>
</evidence>
<accession>A0A9U5GSW3</accession>
<dbReference type="RefSeq" id="WP_051378770.1">
    <property type="nucleotide sequence ID" value="NZ_AXWS01000014.1"/>
</dbReference>
<feature type="domain" description="NolW-like" evidence="14">
    <location>
        <begin position="315"/>
        <end position="375"/>
    </location>
</feature>
<keyword evidence="7" id="KW-0653">Protein transport</keyword>
<dbReference type="PANTHER" id="PTHR30332">
    <property type="entry name" value="PROBABLE GENERAL SECRETION PATHWAY PROTEIN D"/>
    <property type="match status" value="1"/>
</dbReference>
<keyword evidence="3 10" id="KW-0813">Transport</keyword>
<feature type="compositionally biased region" description="Gly residues" evidence="11">
    <location>
        <begin position="493"/>
        <end position="517"/>
    </location>
</feature>
<keyword evidence="16" id="KW-1185">Reference proteome</keyword>
<feature type="domain" description="GspD-like N0" evidence="15">
    <location>
        <begin position="219"/>
        <end position="288"/>
    </location>
</feature>
<dbReference type="InterPro" id="IPR038591">
    <property type="entry name" value="NolW-like_sf"/>
</dbReference>
<keyword evidence="8" id="KW-0472">Membrane</keyword>
<evidence type="ECO:0000256" key="10">
    <source>
        <dbReference type="RuleBase" id="RU004004"/>
    </source>
</evidence>
<evidence type="ECO:0000256" key="5">
    <source>
        <dbReference type="ARBA" id="ARBA00022692"/>
    </source>
</evidence>
<dbReference type="InterPro" id="IPR049371">
    <property type="entry name" value="GspD-like_N0"/>
</dbReference>
<dbReference type="Proteomes" id="UP000675920">
    <property type="component" value="Unplaced"/>
</dbReference>
<protein>
    <submittedName>
        <fullName evidence="17">Type II secretion system secretin GspD</fullName>
    </submittedName>
</protein>
<evidence type="ECO:0000313" key="16">
    <source>
        <dbReference type="Proteomes" id="UP000675920"/>
    </source>
</evidence>
<evidence type="ECO:0000259" key="14">
    <source>
        <dbReference type="Pfam" id="PF03958"/>
    </source>
</evidence>
<dbReference type="InterPro" id="IPR001775">
    <property type="entry name" value="GspD/PilQ"/>
</dbReference>
<feature type="compositionally biased region" description="Low complexity" evidence="11">
    <location>
        <begin position="518"/>
        <end position="528"/>
    </location>
</feature>
<evidence type="ECO:0000256" key="1">
    <source>
        <dbReference type="ARBA" id="ARBA00004442"/>
    </source>
</evidence>
<feature type="compositionally biased region" description="Low complexity" evidence="11">
    <location>
        <begin position="480"/>
        <end position="492"/>
    </location>
</feature>
<feature type="compositionally biased region" description="Gly residues" evidence="11">
    <location>
        <begin position="553"/>
        <end position="562"/>
    </location>
</feature>
<gene>
    <name evidence="17" type="primary">gspD</name>
</gene>